<evidence type="ECO:0000313" key="4">
    <source>
        <dbReference type="Proteomes" id="UP000792457"/>
    </source>
</evidence>
<evidence type="ECO:0000259" key="2">
    <source>
        <dbReference type="PROSITE" id="PS50878"/>
    </source>
</evidence>
<dbReference type="OrthoDB" id="409048at2759"/>
<sequence length="338" mass="39032">MALKKLKRRKTAGYDGVFAEFLSNCDCIAKEYFTKLFNNILDSKHGKSGEEPSHIRPISLLSVTYKLLERLIFYRIAPTIETVKPHEQADFRPKRSCCEKVVALTNHTEDIHIGEKESHWRTISNGLSQGSVLPPLLFNLYIHDIPTTNCRRFQYADDMALVGQTRSISECKFLIDRGLMTLETYFQKWKLQPNPSQTESCCFHLNNREANTHLQATFCGQLLRHNNHPKYLGVTLDRSLTFTWINSVHTNQVDIQHNRAMRIISGTLQPTPTTCLPVLANIAPPKLRRETALRREFNKYLNDNSLPIHKDIAEAPEMRLRSRKPPRLDTHREGRTNK</sequence>
<dbReference type="PROSITE" id="PS50878">
    <property type="entry name" value="RT_POL"/>
    <property type="match status" value="1"/>
</dbReference>
<dbReference type="Pfam" id="PF00078">
    <property type="entry name" value="RVT_1"/>
    <property type="match status" value="1"/>
</dbReference>
<evidence type="ECO:0000313" key="3">
    <source>
        <dbReference type="EMBL" id="KAG8232415.1"/>
    </source>
</evidence>
<feature type="region of interest" description="Disordered" evidence="1">
    <location>
        <begin position="312"/>
        <end position="338"/>
    </location>
</feature>
<protein>
    <recommendedName>
        <fullName evidence="2">Reverse transcriptase domain-containing protein</fullName>
    </recommendedName>
</protein>
<comment type="caution">
    <text evidence="3">The sequence shown here is derived from an EMBL/GenBank/DDBJ whole genome shotgun (WGS) entry which is preliminary data.</text>
</comment>
<dbReference type="PANTHER" id="PTHR36688">
    <property type="entry name" value="ENDO/EXONUCLEASE/PHOSPHATASE DOMAIN-CONTAINING PROTEIN"/>
    <property type="match status" value="1"/>
</dbReference>
<organism evidence="3 4">
    <name type="scientific">Ladona fulva</name>
    <name type="common">Scarce chaser dragonfly</name>
    <name type="synonym">Libellula fulva</name>
    <dbReference type="NCBI Taxonomy" id="123851"/>
    <lineage>
        <taxon>Eukaryota</taxon>
        <taxon>Metazoa</taxon>
        <taxon>Ecdysozoa</taxon>
        <taxon>Arthropoda</taxon>
        <taxon>Hexapoda</taxon>
        <taxon>Insecta</taxon>
        <taxon>Pterygota</taxon>
        <taxon>Palaeoptera</taxon>
        <taxon>Odonata</taxon>
        <taxon>Epiprocta</taxon>
        <taxon>Anisoptera</taxon>
        <taxon>Libelluloidea</taxon>
        <taxon>Libellulidae</taxon>
        <taxon>Ladona</taxon>
    </lineage>
</organism>
<name>A0A8K0P1M0_LADFU</name>
<dbReference type="SUPFAM" id="SSF56672">
    <property type="entry name" value="DNA/RNA polymerases"/>
    <property type="match status" value="1"/>
</dbReference>
<dbReference type="PANTHER" id="PTHR36688:SF1">
    <property type="entry name" value="ENDONUCLEASE_EXONUCLEASE_PHOSPHATASE DOMAIN-CONTAINING PROTEIN"/>
    <property type="match status" value="1"/>
</dbReference>
<feature type="domain" description="Reverse transcriptase" evidence="2">
    <location>
        <begin position="1"/>
        <end position="236"/>
    </location>
</feature>
<dbReference type="CDD" id="cd01650">
    <property type="entry name" value="RT_nLTR_like"/>
    <property type="match status" value="1"/>
</dbReference>
<dbReference type="InterPro" id="IPR043502">
    <property type="entry name" value="DNA/RNA_pol_sf"/>
</dbReference>
<dbReference type="InterPro" id="IPR000477">
    <property type="entry name" value="RT_dom"/>
</dbReference>
<evidence type="ECO:0000256" key="1">
    <source>
        <dbReference type="SAM" id="MobiDB-lite"/>
    </source>
</evidence>
<dbReference type="EMBL" id="KZ308616">
    <property type="protein sequence ID" value="KAG8232415.1"/>
    <property type="molecule type" value="Genomic_DNA"/>
</dbReference>
<proteinExistence type="predicted"/>
<keyword evidence="4" id="KW-1185">Reference proteome</keyword>
<dbReference type="Proteomes" id="UP000792457">
    <property type="component" value="Unassembled WGS sequence"/>
</dbReference>
<accession>A0A8K0P1M0</accession>
<dbReference type="GO" id="GO:0071897">
    <property type="term" value="P:DNA biosynthetic process"/>
    <property type="evidence" value="ECO:0007669"/>
    <property type="project" value="UniProtKB-ARBA"/>
</dbReference>
<reference evidence="3" key="2">
    <citation type="submission" date="2017-10" db="EMBL/GenBank/DDBJ databases">
        <title>Ladona fulva Genome sequencing and assembly.</title>
        <authorList>
            <person name="Murali S."/>
            <person name="Richards S."/>
            <person name="Bandaranaike D."/>
            <person name="Bellair M."/>
            <person name="Blankenburg K."/>
            <person name="Chao H."/>
            <person name="Dinh H."/>
            <person name="Doddapaneni H."/>
            <person name="Dugan-Rocha S."/>
            <person name="Elkadiri S."/>
            <person name="Gnanaolivu R."/>
            <person name="Hernandez B."/>
            <person name="Skinner E."/>
            <person name="Javaid M."/>
            <person name="Lee S."/>
            <person name="Li M."/>
            <person name="Ming W."/>
            <person name="Munidasa M."/>
            <person name="Muniz J."/>
            <person name="Nguyen L."/>
            <person name="Hughes D."/>
            <person name="Osuji N."/>
            <person name="Pu L.-L."/>
            <person name="Puazo M."/>
            <person name="Qu C."/>
            <person name="Quiroz J."/>
            <person name="Raj R."/>
            <person name="Weissenberger G."/>
            <person name="Xin Y."/>
            <person name="Zou X."/>
            <person name="Han Y."/>
            <person name="Worley K."/>
            <person name="Muzny D."/>
            <person name="Gibbs R."/>
        </authorList>
    </citation>
    <scope>NUCLEOTIDE SEQUENCE</scope>
    <source>
        <strain evidence="3">Sampled in the wild</strain>
    </source>
</reference>
<dbReference type="InterPro" id="IPR052560">
    <property type="entry name" value="RdDP_mobile_element"/>
</dbReference>
<gene>
    <name evidence="3" type="ORF">J437_LFUL013987</name>
</gene>
<dbReference type="AlphaFoldDB" id="A0A8K0P1M0"/>
<reference evidence="3" key="1">
    <citation type="submission" date="2013-04" db="EMBL/GenBank/DDBJ databases">
        <authorList>
            <person name="Qu J."/>
            <person name="Murali S.C."/>
            <person name="Bandaranaike D."/>
            <person name="Bellair M."/>
            <person name="Blankenburg K."/>
            <person name="Chao H."/>
            <person name="Dinh H."/>
            <person name="Doddapaneni H."/>
            <person name="Downs B."/>
            <person name="Dugan-Rocha S."/>
            <person name="Elkadiri S."/>
            <person name="Gnanaolivu R.D."/>
            <person name="Hernandez B."/>
            <person name="Javaid M."/>
            <person name="Jayaseelan J.C."/>
            <person name="Lee S."/>
            <person name="Li M."/>
            <person name="Ming W."/>
            <person name="Munidasa M."/>
            <person name="Muniz J."/>
            <person name="Nguyen L."/>
            <person name="Ongeri F."/>
            <person name="Osuji N."/>
            <person name="Pu L.-L."/>
            <person name="Puazo M."/>
            <person name="Qu C."/>
            <person name="Quiroz J."/>
            <person name="Raj R."/>
            <person name="Weissenberger G."/>
            <person name="Xin Y."/>
            <person name="Zou X."/>
            <person name="Han Y."/>
            <person name="Richards S."/>
            <person name="Worley K."/>
            <person name="Muzny D."/>
            <person name="Gibbs R."/>
        </authorList>
    </citation>
    <scope>NUCLEOTIDE SEQUENCE</scope>
    <source>
        <strain evidence="3">Sampled in the wild</strain>
    </source>
</reference>